<organism evidence="2 3">
    <name type="scientific">Pontibacter amylolyticus</name>
    <dbReference type="NCBI Taxonomy" id="1424080"/>
    <lineage>
        <taxon>Bacteria</taxon>
        <taxon>Pseudomonadati</taxon>
        <taxon>Bacteroidota</taxon>
        <taxon>Cytophagia</taxon>
        <taxon>Cytophagales</taxon>
        <taxon>Hymenobacteraceae</taxon>
        <taxon>Pontibacter</taxon>
    </lineage>
</organism>
<comment type="caution">
    <text evidence="2">The sequence shown here is derived from an EMBL/GenBank/DDBJ whole genome shotgun (WGS) entry which is preliminary data.</text>
</comment>
<protein>
    <recommendedName>
        <fullName evidence="4">Outer membrane protein assembly factor BamE</fullName>
    </recommendedName>
</protein>
<dbReference type="Proteomes" id="UP000634043">
    <property type="component" value="Unassembled WGS sequence"/>
</dbReference>
<accession>A0ABQ1WD21</accession>
<dbReference type="RefSeq" id="WP_188502502.1">
    <property type="nucleotide sequence ID" value="NZ_BMFP01000006.1"/>
</dbReference>
<evidence type="ECO:0008006" key="4">
    <source>
        <dbReference type="Google" id="ProtNLM"/>
    </source>
</evidence>
<keyword evidence="3" id="KW-1185">Reference proteome</keyword>
<gene>
    <name evidence="2" type="ORF">GCM10011323_31590</name>
</gene>
<keyword evidence="1" id="KW-0472">Membrane</keyword>
<feature type="transmembrane region" description="Helical" evidence="1">
    <location>
        <begin position="39"/>
        <end position="64"/>
    </location>
</feature>
<reference evidence="3" key="1">
    <citation type="journal article" date="2019" name="Int. J. Syst. Evol. Microbiol.">
        <title>The Global Catalogue of Microorganisms (GCM) 10K type strain sequencing project: providing services to taxonomists for standard genome sequencing and annotation.</title>
        <authorList>
            <consortium name="The Broad Institute Genomics Platform"/>
            <consortium name="The Broad Institute Genome Sequencing Center for Infectious Disease"/>
            <person name="Wu L."/>
            <person name="Ma J."/>
        </authorList>
    </citation>
    <scope>NUCLEOTIDE SEQUENCE [LARGE SCALE GENOMIC DNA]</scope>
    <source>
        <strain evidence="3">CGMCC 1.12749</strain>
    </source>
</reference>
<keyword evidence="1" id="KW-1133">Transmembrane helix</keyword>
<evidence type="ECO:0000313" key="3">
    <source>
        <dbReference type="Proteomes" id="UP000634043"/>
    </source>
</evidence>
<dbReference type="EMBL" id="BMFP01000006">
    <property type="protein sequence ID" value="GGG25508.1"/>
    <property type="molecule type" value="Genomic_DNA"/>
</dbReference>
<feature type="transmembrane region" description="Helical" evidence="1">
    <location>
        <begin position="6"/>
        <end position="27"/>
    </location>
</feature>
<sequence>MLIATFSWVIFLIVAFAGICIVSFYYAKPVREKYRLEKTTVWVGGLFFILLSFLITYSSSLAIWRYYSDVEFDQAKWWANPDKRYRMTEDLIARELLIGKTKPEVEKWLGATGRENQRNERWIYYTGRLPGPFSLQPHVIDIEFKADTVASVTQYDDRH</sequence>
<evidence type="ECO:0000256" key="1">
    <source>
        <dbReference type="SAM" id="Phobius"/>
    </source>
</evidence>
<keyword evidence="1" id="KW-0812">Transmembrane</keyword>
<evidence type="ECO:0000313" key="2">
    <source>
        <dbReference type="EMBL" id="GGG25508.1"/>
    </source>
</evidence>
<name>A0ABQ1WD21_9BACT</name>
<proteinExistence type="predicted"/>